<feature type="domain" description="SLH" evidence="1">
    <location>
        <begin position="27"/>
        <end position="86"/>
    </location>
</feature>
<evidence type="ECO:0000259" key="1">
    <source>
        <dbReference type="PROSITE" id="PS51272"/>
    </source>
</evidence>
<gene>
    <name evidence="2" type="ORF">IQ217_16405</name>
</gene>
<dbReference type="RefSeq" id="WP_194020772.1">
    <property type="nucleotide sequence ID" value="NZ_JADEVV010000061.1"/>
</dbReference>
<reference evidence="2 3" key="1">
    <citation type="submission" date="2020-10" db="EMBL/GenBank/DDBJ databases">
        <authorList>
            <person name="Castelo-Branco R."/>
            <person name="Eusebio N."/>
            <person name="Adriana R."/>
            <person name="Vieira A."/>
            <person name="Brugerolle De Fraissinette N."/>
            <person name="Rezende De Castro R."/>
            <person name="Schneider M.P."/>
            <person name="Vasconcelos V."/>
            <person name="Leao P.N."/>
        </authorList>
    </citation>
    <scope>NUCLEOTIDE SEQUENCE [LARGE SCALE GENOMIC DNA]</scope>
    <source>
        <strain evidence="2 3">LEGE 00031</strain>
    </source>
</reference>
<dbReference type="PANTHER" id="PTHR43308:SF5">
    <property type="entry name" value="S-LAYER PROTEIN _ PEPTIDOGLYCAN ENDO-BETA-N-ACETYLGLUCOSAMINIDASE"/>
    <property type="match status" value="1"/>
</dbReference>
<sequence>MIFLNRTLLSSGLIALAFIPIIPRVLAQSSSFGDLQGYWGGQYVTTLAERGIIGGFPDGSFQPNAQITRAQFAAIAVKAFNLSPGNSTRNFRDVPSNYWAAPAILAVSSSGLVTGFPDGSFRPEERITRAQALVILAKALGNNTNANPSGLNVYGDRQAVPEWALDSVARAANAGIIVNFPNTNQINPNNLATRGEVAGLVYQTLVKLGDGSFAPINIGLNNPSAPTPSPTPTPLSSLVIERIETNSNPRQPLREGDDLLIRVYGSPGANASFELEGLNQNRSVTMNEVQSGIYETSYRIGRNDRQINARPLVFLSRSGQNSVSRQFNQAIAINIDNPSYPYDPGNVGYVLRPEITNFNDNDVIRLPDNLMGQTLPDANVEVNLETFRNVIGVLNFSQTIFQSTVRADQTGRFIVYLPQFNRDSGTVYRVRMTATQGNQSQSSELLLRQE</sequence>
<name>A0ABR9VVL2_9SYNC</name>
<dbReference type="InterPro" id="IPR051465">
    <property type="entry name" value="Cell_Envelope_Struct_Comp"/>
</dbReference>
<dbReference type="Pfam" id="PF00395">
    <property type="entry name" value="SLH"/>
    <property type="match status" value="3"/>
</dbReference>
<comment type="caution">
    <text evidence="2">The sequence shown here is derived from an EMBL/GenBank/DDBJ whole genome shotgun (WGS) entry which is preliminary data.</text>
</comment>
<dbReference type="PROSITE" id="PS51272">
    <property type="entry name" value="SLH"/>
    <property type="match status" value="3"/>
</dbReference>
<feature type="domain" description="SLH" evidence="1">
    <location>
        <begin position="87"/>
        <end position="150"/>
    </location>
</feature>
<keyword evidence="3" id="KW-1185">Reference proteome</keyword>
<dbReference type="InterPro" id="IPR001119">
    <property type="entry name" value="SLH_dom"/>
</dbReference>
<proteinExistence type="predicted"/>
<dbReference type="Proteomes" id="UP000658720">
    <property type="component" value="Unassembled WGS sequence"/>
</dbReference>
<feature type="domain" description="SLH" evidence="1">
    <location>
        <begin position="151"/>
        <end position="215"/>
    </location>
</feature>
<organism evidence="2 3">
    <name type="scientific">Synechocystis salina LEGE 00031</name>
    <dbReference type="NCBI Taxonomy" id="1828736"/>
    <lineage>
        <taxon>Bacteria</taxon>
        <taxon>Bacillati</taxon>
        <taxon>Cyanobacteriota</taxon>
        <taxon>Cyanophyceae</taxon>
        <taxon>Synechococcales</taxon>
        <taxon>Merismopediaceae</taxon>
        <taxon>Synechocystis</taxon>
    </lineage>
</organism>
<dbReference type="PANTHER" id="PTHR43308">
    <property type="entry name" value="OUTER MEMBRANE PROTEIN ALPHA-RELATED"/>
    <property type="match status" value="1"/>
</dbReference>
<evidence type="ECO:0000313" key="3">
    <source>
        <dbReference type="Proteomes" id="UP000658720"/>
    </source>
</evidence>
<protein>
    <submittedName>
        <fullName evidence="2">S-layer homology domain-containing protein</fullName>
    </submittedName>
</protein>
<evidence type="ECO:0000313" key="2">
    <source>
        <dbReference type="EMBL" id="MBE9255388.1"/>
    </source>
</evidence>
<accession>A0ABR9VVL2</accession>
<dbReference type="EMBL" id="JADEVV010000061">
    <property type="protein sequence ID" value="MBE9255388.1"/>
    <property type="molecule type" value="Genomic_DNA"/>
</dbReference>